<evidence type="ECO:0000256" key="7">
    <source>
        <dbReference type="SAM" id="MobiDB-lite"/>
    </source>
</evidence>
<keyword evidence="10" id="KW-1185">Reference proteome</keyword>
<keyword evidence="5" id="KW-0564">Palmitate</keyword>
<dbReference type="EMBL" id="CP013002">
    <property type="protein sequence ID" value="ALL11965.1"/>
    <property type="molecule type" value="Genomic_DNA"/>
</dbReference>
<evidence type="ECO:0000256" key="1">
    <source>
        <dbReference type="ARBA" id="ARBA00010296"/>
    </source>
</evidence>
<organism evidence="9 10">
    <name type="scientific">Caulobacter henricii</name>
    <dbReference type="NCBI Taxonomy" id="69395"/>
    <lineage>
        <taxon>Bacteria</taxon>
        <taxon>Pseudomonadati</taxon>
        <taxon>Pseudomonadota</taxon>
        <taxon>Alphaproteobacteria</taxon>
        <taxon>Caulobacterales</taxon>
        <taxon>Caulobacteraceae</taxon>
        <taxon>Caulobacter</taxon>
    </lineage>
</organism>
<accession>A0A0P0NW75</accession>
<dbReference type="GO" id="GO:0009636">
    <property type="term" value="P:response to toxic substance"/>
    <property type="evidence" value="ECO:0007669"/>
    <property type="project" value="InterPro"/>
</dbReference>
<protein>
    <submittedName>
        <fullName evidence="9">Entericidin EcnAB</fullName>
    </submittedName>
</protein>
<evidence type="ECO:0000256" key="3">
    <source>
        <dbReference type="ARBA" id="ARBA00022729"/>
    </source>
</evidence>
<dbReference type="GO" id="GO:0016020">
    <property type="term" value="C:membrane"/>
    <property type="evidence" value="ECO:0007669"/>
    <property type="project" value="InterPro"/>
</dbReference>
<dbReference type="Proteomes" id="UP000056905">
    <property type="component" value="Chromosome"/>
</dbReference>
<dbReference type="Pfam" id="PF08085">
    <property type="entry name" value="Entericidin"/>
    <property type="match status" value="1"/>
</dbReference>
<evidence type="ECO:0000313" key="10">
    <source>
        <dbReference type="Proteomes" id="UP000056905"/>
    </source>
</evidence>
<feature type="signal peptide" evidence="8">
    <location>
        <begin position="1"/>
        <end position="18"/>
    </location>
</feature>
<evidence type="ECO:0000256" key="2">
    <source>
        <dbReference type="ARBA" id="ARBA00022475"/>
    </source>
</evidence>
<feature type="region of interest" description="Disordered" evidence="7">
    <location>
        <begin position="25"/>
        <end position="45"/>
    </location>
</feature>
<proteinExistence type="inferred from homology"/>
<dbReference type="STRING" id="69395.AQ619_00460"/>
<dbReference type="AlphaFoldDB" id="A0A0P0NW75"/>
<name>A0A0P0NW75_9CAUL</name>
<evidence type="ECO:0000256" key="5">
    <source>
        <dbReference type="ARBA" id="ARBA00023139"/>
    </source>
</evidence>
<feature type="chain" id="PRO_5006052401" evidence="8">
    <location>
        <begin position="19"/>
        <end position="45"/>
    </location>
</feature>
<keyword evidence="3 8" id="KW-0732">Signal</keyword>
<evidence type="ECO:0000256" key="6">
    <source>
        <dbReference type="ARBA" id="ARBA00023288"/>
    </source>
</evidence>
<sequence>MRKFIILAALAASLSVAACNTVEGAGKDVSSAGKAVTDMAKDAKN</sequence>
<evidence type="ECO:0000256" key="4">
    <source>
        <dbReference type="ARBA" id="ARBA00023136"/>
    </source>
</evidence>
<keyword evidence="6" id="KW-0449">Lipoprotein</keyword>
<evidence type="ECO:0000256" key="8">
    <source>
        <dbReference type="SAM" id="SignalP"/>
    </source>
</evidence>
<gene>
    <name evidence="9" type="ORF">AQ619_00460</name>
</gene>
<keyword evidence="4" id="KW-0472">Membrane</keyword>
<comment type="similarity">
    <text evidence="1">Belongs to the EcnA/EcnB lipoprotein family.</text>
</comment>
<reference evidence="9 10" key="1">
    <citation type="submission" date="2015-10" db="EMBL/GenBank/DDBJ databases">
        <title>Conservation of the essential genome among Caulobacter and Brevundimonas species.</title>
        <authorList>
            <person name="Scott D."/>
            <person name="Ely B."/>
        </authorList>
    </citation>
    <scope>NUCLEOTIDE SEQUENCE [LARGE SCALE GENOMIC DNA]</scope>
    <source>
        <strain evidence="9 10">CB4</strain>
    </source>
</reference>
<dbReference type="PROSITE" id="PS51257">
    <property type="entry name" value="PROKAR_LIPOPROTEIN"/>
    <property type="match status" value="1"/>
</dbReference>
<dbReference type="InterPro" id="IPR012556">
    <property type="entry name" value="Entericidin"/>
</dbReference>
<dbReference type="KEGG" id="chq:AQ619_00460"/>
<evidence type="ECO:0000313" key="9">
    <source>
        <dbReference type="EMBL" id="ALL11965.1"/>
    </source>
</evidence>
<keyword evidence="2" id="KW-1003">Cell membrane</keyword>